<evidence type="ECO:0000313" key="1">
    <source>
        <dbReference type="Ensembl" id="ENSSAUP00010042893.1"/>
    </source>
</evidence>
<name>A0A671WW09_SPAAU</name>
<dbReference type="Pfam" id="PF21030">
    <property type="entry name" value="WDR93"/>
    <property type="match status" value="1"/>
</dbReference>
<dbReference type="InterPro" id="IPR006885">
    <property type="entry name" value="NADH_UbQ_FeS_4_mit-like"/>
</dbReference>
<gene>
    <name evidence="1" type="primary">wdr93</name>
</gene>
<dbReference type="PANTHER" id="PTHR12219">
    <property type="entry name" value="NADH-UBIQUINONE OXIDOREDUCTASE"/>
    <property type="match status" value="1"/>
</dbReference>
<reference evidence="1" key="2">
    <citation type="submission" date="2025-08" db="UniProtKB">
        <authorList>
            <consortium name="Ensembl"/>
        </authorList>
    </citation>
    <scope>IDENTIFICATION</scope>
</reference>
<keyword evidence="2" id="KW-1185">Reference proteome</keyword>
<organism evidence="1 2">
    <name type="scientific">Sparus aurata</name>
    <name type="common">Gilthead sea bream</name>
    <dbReference type="NCBI Taxonomy" id="8175"/>
    <lineage>
        <taxon>Eukaryota</taxon>
        <taxon>Metazoa</taxon>
        <taxon>Chordata</taxon>
        <taxon>Craniata</taxon>
        <taxon>Vertebrata</taxon>
        <taxon>Euteleostomi</taxon>
        <taxon>Actinopterygii</taxon>
        <taxon>Neopterygii</taxon>
        <taxon>Teleostei</taxon>
        <taxon>Neoteleostei</taxon>
        <taxon>Acanthomorphata</taxon>
        <taxon>Eupercaria</taxon>
        <taxon>Spariformes</taxon>
        <taxon>Sparidae</taxon>
        <taxon>Sparus</taxon>
    </lineage>
</organism>
<dbReference type="PANTHER" id="PTHR12219:SF17">
    <property type="entry name" value="WD REPEAT-CONTAINING PROTEIN 93"/>
    <property type="match status" value="1"/>
</dbReference>
<sequence>MSTCTRKGTPDSEMEAACETKTPTLEPSSATQLPESTNCLTCSEDGRYLSLGHCKGLSVWCASSLICAAEWLQDRVEITSIQMTRMAETAYLLGTVDDMGVARVFAYHCEDIHLLHVINIMENINERSICLTFEVSEGADYGAASISCNGALRLEVYHFPLEAWLKELKVLLSQKQKTEKRR</sequence>
<dbReference type="GeneTree" id="ENSGT00390000009995"/>
<accession>A0A671WW09</accession>
<proteinExistence type="predicted"/>
<dbReference type="Proteomes" id="UP000472265">
    <property type="component" value="Chromosome 4"/>
</dbReference>
<dbReference type="GO" id="GO:0022900">
    <property type="term" value="P:electron transport chain"/>
    <property type="evidence" value="ECO:0007669"/>
    <property type="project" value="InterPro"/>
</dbReference>
<dbReference type="Ensembl" id="ENSSAUT00010045148.1">
    <property type="protein sequence ID" value="ENSSAUP00010042893.1"/>
    <property type="gene ID" value="ENSSAUG00010018014.1"/>
</dbReference>
<dbReference type="AlphaFoldDB" id="A0A671WW09"/>
<reference evidence="1" key="3">
    <citation type="submission" date="2025-09" db="UniProtKB">
        <authorList>
            <consortium name="Ensembl"/>
        </authorList>
    </citation>
    <scope>IDENTIFICATION</scope>
</reference>
<protein>
    <submittedName>
        <fullName evidence="1">Uncharacterized protein</fullName>
    </submittedName>
</protein>
<evidence type="ECO:0000313" key="2">
    <source>
        <dbReference type="Proteomes" id="UP000472265"/>
    </source>
</evidence>
<dbReference type="InterPro" id="IPR049547">
    <property type="entry name" value="WDR93_beta-prop"/>
</dbReference>
<reference evidence="1" key="1">
    <citation type="submission" date="2021-04" db="EMBL/GenBank/DDBJ databases">
        <authorList>
            <consortium name="Wellcome Sanger Institute Data Sharing"/>
        </authorList>
    </citation>
    <scope>NUCLEOTIDE SEQUENCE [LARGE SCALE GENOMIC DNA]</scope>
</reference>